<dbReference type="PANTHER" id="PTHR45665">
    <property type="entry name" value="AQUAPORIN-8"/>
    <property type="match status" value="1"/>
</dbReference>
<evidence type="ECO:0000256" key="6">
    <source>
        <dbReference type="ARBA" id="ARBA00023136"/>
    </source>
</evidence>
<dbReference type="InterPro" id="IPR000425">
    <property type="entry name" value="MIP"/>
</dbReference>
<keyword evidence="5" id="KW-1133">Transmembrane helix</keyword>
<dbReference type="AlphaFoldDB" id="A0A5P1E716"/>
<dbReference type="Pfam" id="PF00230">
    <property type="entry name" value="MIP"/>
    <property type="match status" value="1"/>
</dbReference>
<evidence type="ECO:0000256" key="5">
    <source>
        <dbReference type="ARBA" id="ARBA00022989"/>
    </source>
</evidence>
<keyword evidence="10" id="KW-1185">Reference proteome</keyword>
<reference evidence="10" key="1">
    <citation type="journal article" date="2017" name="Nat. Commun.">
        <title>The asparagus genome sheds light on the origin and evolution of a young Y chromosome.</title>
        <authorList>
            <person name="Harkess A."/>
            <person name="Zhou J."/>
            <person name="Xu C."/>
            <person name="Bowers J.E."/>
            <person name="Van der Hulst R."/>
            <person name="Ayyampalayam S."/>
            <person name="Mercati F."/>
            <person name="Riccardi P."/>
            <person name="McKain M.R."/>
            <person name="Kakrana A."/>
            <person name="Tang H."/>
            <person name="Ray J."/>
            <person name="Groenendijk J."/>
            <person name="Arikit S."/>
            <person name="Mathioni S.M."/>
            <person name="Nakano M."/>
            <person name="Shan H."/>
            <person name="Telgmann-Rauber A."/>
            <person name="Kanno A."/>
            <person name="Yue Z."/>
            <person name="Chen H."/>
            <person name="Li W."/>
            <person name="Chen Y."/>
            <person name="Xu X."/>
            <person name="Zhang Y."/>
            <person name="Luo S."/>
            <person name="Chen H."/>
            <person name="Gao J."/>
            <person name="Mao Z."/>
            <person name="Pires J.C."/>
            <person name="Luo M."/>
            <person name="Kudrna D."/>
            <person name="Wing R.A."/>
            <person name="Meyers B.C."/>
            <person name="Yi K."/>
            <person name="Kong H."/>
            <person name="Lavrijsen P."/>
            <person name="Sunseri F."/>
            <person name="Falavigna A."/>
            <person name="Ye Y."/>
            <person name="Leebens-Mack J.H."/>
            <person name="Chen G."/>
        </authorList>
    </citation>
    <scope>NUCLEOTIDE SEQUENCE [LARGE SCALE GENOMIC DNA]</scope>
    <source>
        <strain evidence="10">cv. DH0086</strain>
    </source>
</reference>
<keyword evidence="3" id="KW-0812">Transmembrane</keyword>
<keyword evidence="6" id="KW-0472">Membrane</keyword>
<sequence length="206" mass="22004">MPIRSVAIGSHREAYHPGALKAALAEFISTLIFVFAGQGSGMAFNRLKRVLLRASSLRTALIRTGHGSRRLHAFASSGRSPSAQHLLAVRHGQPRRDFGASSAATTSPLPGPLYGSPKLLGTPPPAFLSSALPPLGPPTGSSFDPPPRSPLERPRLEIVMTSRPCLHRLRHAARPKKVSRNYLLPIAMRLIVGSQLLAGGPLMGRL</sequence>
<dbReference type="GO" id="GO:0009705">
    <property type="term" value="C:plant-type vacuole membrane"/>
    <property type="evidence" value="ECO:0007669"/>
    <property type="project" value="TreeGrafter"/>
</dbReference>
<evidence type="ECO:0000256" key="2">
    <source>
        <dbReference type="ARBA" id="ARBA00022448"/>
    </source>
</evidence>
<evidence type="ECO:0000256" key="7">
    <source>
        <dbReference type="ARBA" id="ARBA00038477"/>
    </source>
</evidence>
<comment type="subcellular location">
    <subcellularLocation>
        <location evidence="1">Membrane</location>
        <topology evidence="1">Multi-pass membrane protein</topology>
    </subcellularLocation>
</comment>
<dbReference type="SUPFAM" id="SSF81338">
    <property type="entry name" value="Aquaporin-like"/>
    <property type="match status" value="2"/>
</dbReference>
<feature type="region of interest" description="Disordered" evidence="8">
    <location>
        <begin position="96"/>
        <end position="152"/>
    </location>
</feature>
<keyword evidence="2" id="KW-0813">Transport</keyword>
<evidence type="ECO:0000256" key="1">
    <source>
        <dbReference type="ARBA" id="ARBA00004141"/>
    </source>
</evidence>
<dbReference type="Gramene" id="ONK57267">
    <property type="protein sequence ID" value="ONK57267"/>
    <property type="gene ID" value="A4U43_C10F18320"/>
</dbReference>
<evidence type="ECO:0000256" key="4">
    <source>
        <dbReference type="ARBA" id="ARBA00022737"/>
    </source>
</evidence>
<dbReference type="Proteomes" id="UP000243459">
    <property type="component" value="Chromosome 10"/>
</dbReference>
<feature type="compositionally biased region" description="Low complexity" evidence="8">
    <location>
        <begin position="127"/>
        <end position="143"/>
    </location>
</feature>
<accession>A0A5P1E716</accession>
<dbReference type="EMBL" id="CM007390">
    <property type="protein sequence ID" value="ONK57267.1"/>
    <property type="molecule type" value="Genomic_DNA"/>
</dbReference>
<organism evidence="9 10">
    <name type="scientific">Asparagus officinalis</name>
    <name type="common">Garden asparagus</name>
    <dbReference type="NCBI Taxonomy" id="4686"/>
    <lineage>
        <taxon>Eukaryota</taxon>
        <taxon>Viridiplantae</taxon>
        <taxon>Streptophyta</taxon>
        <taxon>Embryophyta</taxon>
        <taxon>Tracheophyta</taxon>
        <taxon>Spermatophyta</taxon>
        <taxon>Magnoliopsida</taxon>
        <taxon>Liliopsida</taxon>
        <taxon>Asparagales</taxon>
        <taxon>Asparagaceae</taxon>
        <taxon>Asparagoideae</taxon>
        <taxon>Asparagus</taxon>
    </lineage>
</organism>
<evidence type="ECO:0000313" key="9">
    <source>
        <dbReference type="EMBL" id="ONK57267.1"/>
    </source>
</evidence>
<keyword evidence="4" id="KW-0677">Repeat</keyword>
<protein>
    <submittedName>
        <fullName evidence="9">Uncharacterized protein</fullName>
    </submittedName>
</protein>
<comment type="similarity">
    <text evidence="7">Belongs to the MIP/aquaporin (TC 1.A.8) family. TIP (TC 1.A.8.10) subfamily.</text>
</comment>
<gene>
    <name evidence="9" type="ORF">A4U43_C10F18320</name>
</gene>
<evidence type="ECO:0000256" key="8">
    <source>
        <dbReference type="SAM" id="MobiDB-lite"/>
    </source>
</evidence>
<dbReference type="InterPro" id="IPR023271">
    <property type="entry name" value="Aquaporin-like"/>
</dbReference>
<evidence type="ECO:0000313" key="10">
    <source>
        <dbReference type="Proteomes" id="UP000243459"/>
    </source>
</evidence>
<name>A0A5P1E716_ASPOF</name>
<evidence type="ECO:0000256" key="3">
    <source>
        <dbReference type="ARBA" id="ARBA00022692"/>
    </source>
</evidence>
<dbReference type="PANTHER" id="PTHR45665:SF54">
    <property type="entry name" value="AQUAPORIN TIP1-1"/>
    <property type="match status" value="1"/>
</dbReference>
<proteinExistence type="inferred from homology"/>
<dbReference type="GO" id="GO:0015250">
    <property type="term" value="F:water channel activity"/>
    <property type="evidence" value="ECO:0007669"/>
    <property type="project" value="TreeGrafter"/>
</dbReference>
<dbReference type="InterPro" id="IPR034294">
    <property type="entry name" value="Aquaporin_transptr"/>
</dbReference>